<accession>A0A2T4A8H3</accession>
<keyword evidence="2" id="KW-1185">Reference proteome</keyword>
<organism evidence="1 2">
    <name type="scientific">Trichoderma harzianum CBS 226.95</name>
    <dbReference type="NCBI Taxonomy" id="983964"/>
    <lineage>
        <taxon>Eukaryota</taxon>
        <taxon>Fungi</taxon>
        <taxon>Dikarya</taxon>
        <taxon>Ascomycota</taxon>
        <taxon>Pezizomycotina</taxon>
        <taxon>Sordariomycetes</taxon>
        <taxon>Hypocreomycetidae</taxon>
        <taxon>Hypocreales</taxon>
        <taxon>Hypocreaceae</taxon>
        <taxon>Trichoderma</taxon>
    </lineage>
</organism>
<name>A0A2T4A8H3_TRIHA</name>
<proteinExistence type="predicted"/>
<dbReference type="GeneID" id="36632497"/>
<dbReference type="Proteomes" id="UP000241690">
    <property type="component" value="Unassembled WGS sequence"/>
</dbReference>
<dbReference type="RefSeq" id="XP_024772970.1">
    <property type="nucleotide sequence ID" value="XM_024923914.1"/>
</dbReference>
<evidence type="ECO:0000313" key="1">
    <source>
        <dbReference type="EMBL" id="PTB53293.1"/>
    </source>
</evidence>
<protein>
    <submittedName>
        <fullName evidence="1">Uncharacterized protein</fullName>
    </submittedName>
</protein>
<dbReference type="AlphaFoldDB" id="A0A2T4A8H3"/>
<dbReference type="EMBL" id="KZ679682">
    <property type="protein sequence ID" value="PTB53293.1"/>
    <property type="molecule type" value="Genomic_DNA"/>
</dbReference>
<gene>
    <name evidence="1" type="ORF">M431DRAFT_88514</name>
</gene>
<evidence type="ECO:0000313" key="2">
    <source>
        <dbReference type="Proteomes" id="UP000241690"/>
    </source>
</evidence>
<reference evidence="1 2" key="1">
    <citation type="submission" date="2016-07" db="EMBL/GenBank/DDBJ databases">
        <title>Multiple horizontal gene transfer events from other fungi enriched the ability of initially mycotrophic Trichoderma (Ascomycota) to feed on dead plant biomass.</title>
        <authorList>
            <consortium name="DOE Joint Genome Institute"/>
            <person name="Aerts A."/>
            <person name="Atanasova L."/>
            <person name="Chenthamara K."/>
            <person name="Zhang J."/>
            <person name="Grujic M."/>
            <person name="Henrissat B."/>
            <person name="Kuo A."/>
            <person name="Salamov A."/>
            <person name="Lipzen A."/>
            <person name="Labutti K."/>
            <person name="Barry K."/>
            <person name="Miao Y."/>
            <person name="Rahimi M.J."/>
            <person name="Shen Q."/>
            <person name="Grigoriev I.V."/>
            <person name="Kubicek C.P."/>
            <person name="Druzhinina I.S."/>
        </authorList>
    </citation>
    <scope>NUCLEOTIDE SEQUENCE [LARGE SCALE GENOMIC DNA]</scope>
    <source>
        <strain evidence="1 2">CBS 226.95</strain>
    </source>
</reference>
<sequence>MTSEIKGTLSVSPKVTTDGEFLIHSKHTFFKDVENVSIKSLGWLQICLHQFLTPEAHMHKLHGRPCHLVDNQFCSYWWNDLLTNPTSALGSVVLSAFLRETEVCGSCPFCETDFSVQASSEITILRVWQRFGSETSFSSNISWQGQIRLPPERVVASYPPGSIRELYG</sequence>